<protein>
    <recommendedName>
        <fullName evidence="2">CAAX prenyl protease 2/Lysostaphin resistance protein A-like domain-containing protein</fullName>
    </recommendedName>
</protein>
<name>A0A0K1YB08_9EURY</name>
<feature type="domain" description="CAAX prenyl protease 2/Lysostaphin resistance protein A-like" evidence="2">
    <location>
        <begin position="119"/>
        <end position="198"/>
    </location>
</feature>
<feature type="transmembrane region" description="Helical" evidence="1">
    <location>
        <begin position="75"/>
        <end position="95"/>
    </location>
</feature>
<evidence type="ECO:0000313" key="3">
    <source>
        <dbReference type="EMBL" id="AKY04291.1"/>
    </source>
</evidence>
<evidence type="ECO:0000259" key="2">
    <source>
        <dbReference type="Pfam" id="PF02517"/>
    </source>
</evidence>
<feature type="transmembrane region" description="Helical" evidence="1">
    <location>
        <begin position="115"/>
        <end position="133"/>
    </location>
</feature>
<dbReference type="AlphaFoldDB" id="A0A0K1YB08"/>
<dbReference type="InterPro" id="IPR003675">
    <property type="entry name" value="Rce1/LyrA-like_dom"/>
</dbReference>
<dbReference type="GO" id="GO:0004175">
    <property type="term" value="F:endopeptidase activity"/>
    <property type="evidence" value="ECO:0007669"/>
    <property type="project" value="UniProtKB-ARBA"/>
</dbReference>
<dbReference type="GO" id="GO:0080120">
    <property type="term" value="P:CAAX-box protein maturation"/>
    <property type="evidence" value="ECO:0007669"/>
    <property type="project" value="UniProtKB-ARBA"/>
</dbReference>
<feature type="transmembrane region" description="Helical" evidence="1">
    <location>
        <begin position="45"/>
        <end position="63"/>
    </location>
</feature>
<keyword evidence="1" id="KW-1133">Transmembrane helix</keyword>
<dbReference type="EMBL" id="KT322176">
    <property type="protein sequence ID" value="AKY04291.1"/>
    <property type="molecule type" value="Genomic_DNA"/>
</dbReference>
<feature type="transmembrane region" description="Helical" evidence="1">
    <location>
        <begin position="21"/>
        <end position="39"/>
    </location>
</feature>
<sequence>MSVRTHVFDIIDRVSWLQRTLFIGALCSVLWTVWTVPSTALSQRVFRDVFVFICIPLALAITHGRKLGYRIDRTVIRDTIILAAFVLPFYLVGSSLPSIREYYPMWSTTLAFGDFLPHVIQQLIIVIAAETYYRGLLCVGISDEIGPVSIFISPIIYAFHHVGKPPIELLLSGPTDILFGAVDYHAQSLLPSIVAHGLGLVLLDWLVLHDPVLPPELVLRLLRWLPIPL</sequence>
<keyword evidence="1" id="KW-0472">Membrane</keyword>
<evidence type="ECO:0000256" key="1">
    <source>
        <dbReference type="SAM" id="Phobius"/>
    </source>
</evidence>
<proteinExistence type="predicted"/>
<reference evidence="3" key="1">
    <citation type="journal article" date="2015" name="BMC Genomics">
        <title>Diversity of the cell-wall associated genomic island of the archaeon Haloquadratum walsbyi.</title>
        <authorList>
            <person name="Martin-Cuadrado A.B."/>
            <person name="Pasic L."/>
            <person name="Rodriguez-Valera F."/>
        </authorList>
    </citation>
    <scope>NUCLEOTIDE SEQUENCE</scope>
</reference>
<dbReference type="Pfam" id="PF02517">
    <property type="entry name" value="Rce1-like"/>
    <property type="match status" value="1"/>
</dbReference>
<organism evidence="3">
    <name type="scientific">uncultured haloarchaeon</name>
    <dbReference type="NCBI Taxonomy" id="160804"/>
    <lineage>
        <taxon>Archaea</taxon>
        <taxon>Methanobacteriati</taxon>
        <taxon>Methanobacteriota</taxon>
        <taxon>Stenosarchaea group</taxon>
        <taxon>Halobacteria</taxon>
        <taxon>Halobacteriales</taxon>
        <taxon>Halobacteriaceae</taxon>
        <taxon>environmental samples</taxon>
    </lineage>
</organism>
<accession>A0A0K1YB08</accession>
<keyword evidence="1" id="KW-0812">Transmembrane</keyword>